<name>A0A1M6SBK6_9CLOT</name>
<sequence length="84" mass="9173">MNSILGFIIGIGVLFLTIKILSLPIRIFVKLFFNGLVGYVILLIVNFFGASFGITIPTTLLNSVICGIFGIPGVIVLALYYKFM</sequence>
<dbReference type="OrthoDB" id="1699162at2"/>
<proteinExistence type="predicted"/>
<accession>A0A1M6SBK6</accession>
<gene>
    <name evidence="2" type="ORF">SAMN02745248_02499</name>
</gene>
<reference evidence="2 3" key="1">
    <citation type="submission" date="2016-11" db="EMBL/GenBank/DDBJ databases">
        <authorList>
            <person name="Jaros S."/>
            <person name="Januszkiewicz K."/>
            <person name="Wedrychowicz H."/>
        </authorList>
    </citation>
    <scope>NUCLEOTIDE SEQUENCE [LARGE SCALE GENOMIC DNA]</scope>
    <source>
        <strain evidence="2 3">DSM 3090</strain>
    </source>
</reference>
<dbReference type="Pfam" id="PF07441">
    <property type="entry name" value="BofA"/>
    <property type="match status" value="1"/>
</dbReference>
<dbReference type="STRING" id="1121331.SAMN02745248_02499"/>
<feature type="transmembrane region" description="Helical" evidence="1">
    <location>
        <begin position="36"/>
        <end position="54"/>
    </location>
</feature>
<evidence type="ECO:0000313" key="2">
    <source>
        <dbReference type="EMBL" id="SHK42101.1"/>
    </source>
</evidence>
<keyword evidence="1" id="KW-0472">Membrane</keyword>
<dbReference type="NCBIfam" id="TIGR02862">
    <property type="entry name" value="spore_BofA"/>
    <property type="match status" value="1"/>
</dbReference>
<evidence type="ECO:0000256" key="1">
    <source>
        <dbReference type="SAM" id="Phobius"/>
    </source>
</evidence>
<dbReference type="EMBL" id="FRAD01000027">
    <property type="protein sequence ID" value="SHK42101.1"/>
    <property type="molecule type" value="Genomic_DNA"/>
</dbReference>
<feature type="transmembrane region" description="Helical" evidence="1">
    <location>
        <begin position="6"/>
        <end position="29"/>
    </location>
</feature>
<feature type="transmembrane region" description="Helical" evidence="1">
    <location>
        <begin position="60"/>
        <end position="81"/>
    </location>
</feature>
<dbReference type="InterPro" id="IPR010001">
    <property type="entry name" value="BofA"/>
</dbReference>
<evidence type="ECO:0000313" key="3">
    <source>
        <dbReference type="Proteomes" id="UP000183952"/>
    </source>
</evidence>
<protein>
    <submittedName>
        <fullName evidence="2">Inhibitor of the pro-sigma K processing machinery</fullName>
    </submittedName>
</protein>
<dbReference type="AlphaFoldDB" id="A0A1M6SBK6"/>
<keyword evidence="1" id="KW-0812">Transmembrane</keyword>
<organism evidence="2 3">
    <name type="scientific">Hathewaya proteolytica DSM 3090</name>
    <dbReference type="NCBI Taxonomy" id="1121331"/>
    <lineage>
        <taxon>Bacteria</taxon>
        <taxon>Bacillati</taxon>
        <taxon>Bacillota</taxon>
        <taxon>Clostridia</taxon>
        <taxon>Eubacteriales</taxon>
        <taxon>Clostridiaceae</taxon>
        <taxon>Hathewaya</taxon>
    </lineage>
</organism>
<keyword evidence="3" id="KW-1185">Reference proteome</keyword>
<dbReference type="Proteomes" id="UP000183952">
    <property type="component" value="Unassembled WGS sequence"/>
</dbReference>
<keyword evidence="1" id="KW-1133">Transmembrane helix</keyword>
<dbReference type="RefSeq" id="WP_072904401.1">
    <property type="nucleotide sequence ID" value="NZ_FRAD01000027.1"/>
</dbReference>